<feature type="site" description="Important for catalytic activity and assists the phosphoryl transfer reaction to Asp8 by balancing charge and orienting the reacting groups" evidence="5">
    <location>
        <position position="151"/>
    </location>
</feature>
<comment type="caution">
    <text evidence="6">The sequence shown here is derived from an EMBL/GenBank/DDBJ whole genome shotgun (WGS) entry which is preliminary data.</text>
</comment>
<evidence type="ECO:0000256" key="5">
    <source>
        <dbReference type="PIRSR" id="PIRSR610972-4"/>
    </source>
</evidence>
<feature type="binding site" evidence="3">
    <location>
        <begin position="48"/>
        <end position="53"/>
    </location>
    <ligand>
        <name>substrate</name>
    </ligand>
</feature>
<keyword evidence="4" id="KW-0479">Metal-binding</keyword>
<name>A0A0D1KD85_9LACO</name>
<dbReference type="EC" id="5.4.2.6" evidence="6"/>
<dbReference type="SFLD" id="SFLDF00046">
    <property type="entry name" value="beta-phosphoglucomutase"/>
    <property type="match status" value="1"/>
</dbReference>
<dbReference type="Gene3D" id="1.10.150.240">
    <property type="entry name" value="Putative phosphatase, domain 2"/>
    <property type="match status" value="1"/>
</dbReference>
<keyword evidence="4" id="KW-0460">Magnesium</keyword>
<feature type="binding site" evidence="3">
    <location>
        <begin position="120"/>
        <end position="124"/>
    </location>
    <ligand>
        <name>substrate</name>
    </ligand>
</feature>
<dbReference type="InterPro" id="IPR006439">
    <property type="entry name" value="HAD-SF_hydro_IA"/>
</dbReference>
<dbReference type="PATRIC" id="fig|137591.24.peg.1641"/>
<dbReference type="NCBIfam" id="TIGR01509">
    <property type="entry name" value="HAD-SF-IA-v3"/>
    <property type="match status" value="1"/>
</dbReference>
<dbReference type="PANTHER" id="PTHR43481:SF4">
    <property type="entry name" value="GLYCEROL-1-PHOSPHATE PHOSPHOHYDROLASE 1-RELATED"/>
    <property type="match status" value="1"/>
</dbReference>
<protein>
    <submittedName>
        <fullName evidence="6">YvdM_1 protein</fullName>
        <ecNumber evidence="6">5.4.2.6</ecNumber>
    </submittedName>
</protein>
<evidence type="ECO:0000256" key="2">
    <source>
        <dbReference type="PIRSR" id="PIRSR610972-1"/>
    </source>
</evidence>
<dbReference type="InterPro" id="IPR036412">
    <property type="entry name" value="HAD-like_sf"/>
</dbReference>
<feature type="site" description="Important for catalytic activity and assists the phosphoryl transfer reaction to Asp8 by balancing charge and orienting the reacting groups" evidence="5">
    <location>
        <position position="120"/>
    </location>
</feature>
<comment type="cofactor">
    <cofactor evidence="4">
        <name>Mg(2+)</name>
        <dbReference type="ChEBI" id="CHEBI:18420"/>
    </cofactor>
    <text evidence="4">Binds 2 magnesium ions per subunit.</text>
</comment>
<evidence type="ECO:0000313" key="7">
    <source>
        <dbReference type="Proteomes" id="UP000032289"/>
    </source>
</evidence>
<dbReference type="AlphaFoldDB" id="A0A0D1KD85"/>
<dbReference type="InterPro" id="IPR023198">
    <property type="entry name" value="PGP-like_dom2"/>
</dbReference>
<accession>A0A0D1KD85</accession>
<organism evidence="6 7">
    <name type="scientific">Weissella cibaria</name>
    <dbReference type="NCBI Taxonomy" id="137591"/>
    <lineage>
        <taxon>Bacteria</taxon>
        <taxon>Bacillati</taxon>
        <taxon>Bacillota</taxon>
        <taxon>Bacilli</taxon>
        <taxon>Lactobacillales</taxon>
        <taxon>Lactobacillaceae</taxon>
        <taxon>Weissella</taxon>
    </lineage>
</organism>
<feature type="active site" description="Proton donor/acceptor" evidence="2">
    <location>
        <position position="15"/>
    </location>
</feature>
<dbReference type="NCBIfam" id="TIGR02009">
    <property type="entry name" value="PGMB-YQAB-SF"/>
    <property type="match status" value="1"/>
</dbReference>
<dbReference type="RefSeq" id="WP_043941551.1">
    <property type="nucleotide sequence ID" value="NZ_JWHT01000038.1"/>
</dbReference>
<dbReference type="GO" id="GO:0050308">
    <property type="term" value="F:sugar-phosphatase activity"/>
    <property type="evidence" value="ECO:0007669"/>
    <property type="project" value="TreeGrafter"/>
</dbReference>
<dbReference type="InterPro" id="IPR010972">
    <property type="entry name" value="Beta-PGM"/>
</dbReference>
<evidence type="ECO:0000256" key="4">
    <source>
        <dbReference type="PIRSR" id="PIRSR610972-3"/>
    </source>
</evidence>
<sequence length="223" mass="23762">MTKFADIKGFAFDLDGVITDTAKFHTVAWRHLAEQLQVTWTPELQESLKGIDRMGSLEMILQAGGKENVYTQAEKEGFAAWKNEHYVELISDLTPDDILPGIAAFILELNDKGYRASVASASKNAPFILDRLGLTDSFVGIVDPATLHAGKPDPEIFVRAAEILNLPPEQVIGLEDAAAGIASINGAGEVSLGIGDATVLAAADLNFANTAEVTLANIAAKLD</sequence>
<proteinExistence type="inferred from homology"/>
<feature type="active site" description="Nucleophile" evidence="2">
    <location>
        <position position="13"/>
    </location>
</feature>
<dbReference type="SUPFAM" id="SSF56784">
    <property type="entry name" value="HAD-like"/>
    <property type="match status" value="1"/>
</dbReference>
<comment type="similarity">
    <text evidence="1">Belongs to the HAD-like hydrolase superfamily. CbbY/CbbZ/Gph/YieH family.</text>
</comment>
<dbReference type="GO" id="GO:0008801">
    <property type="term" value="F:beta-phosphoglucomutase activity"/>
    <property type="evidence" value="ECO:0007669"/>
    <property type="project" value="UniProtKB-EC"/>
</dbReference>
<dbReference type="InterPro" id="IPR010976">
    <property type="entry name" value="B-phosphoglucomutase_hydrolase"/>
</dbReference>
<evidence type="ECO:0000313" key="6">
    <source>
        <dbReference type="EMBL" id="KIU22909.1"/>
    </source>
</evidence>
<gene>
    <name evidence="6" type="primary">yvdM_1</name>
    <name evidence="6" type="ORF">ab3b_01694</name>
</gene>
<feature type="binding site" evidence="3">
    <location>
        <position position="56"/>
    </location>
    <ligand>
        <name>substrate</name>
    </ligand>
</feature>
<dbReference type="PRINTS" id="PR00413">
    <property type="entry name" value="HADHALOGNASE"/>
</dbReference>
<feature type="binding site" evidence="4">
    <location>
        <position position="15"/>
    </location>
    <ligand>
        <name>Mg(2+)</name>
        <dbReference type="ChEBI" id="CHEBI:18420"/>
    </ligand>
</feature>
<dbReference type="InterPro" id="IPR051806">
    <property type="entry name" value="HAD-like_SPP"/>
</dbReference>
<evidence type="ECO:0000256" key="1">
    <source>
        <dbReference type="ARBA" id="ARBA00006171"/>
    </source>
</evidence>
<keyword evidence="6" id="KW-0413">Isomerase</keyword>
<feature type="binding site" evidence="3">
    <location>
        <position position="151"/>
    </location>
    <ligand>
        <name>substrate</name>
    </ligand>
</feature>
<dbReference type="Proteomes" id="UP000032289">
    <property type="component" value="Unassembled WGS sequence"/>
</dbReference>
<dbReference type="Pfam" id="PF00702">
    <property type="entry name" value="Hydrolase"/>
    <property type="match status" value="1"/>
</dbReference>
<dbReference type="GO" id="GO:0000287">
    <property type="term" value="F:magnesium ion binding"/>
    <property type="evidence" value="ECO:0007669"/>
    <property type="project" value="InterPro"/>
</dbReference>
<dbReference type="CDD" id="cd02598">
    <property type="entry name" value="HAD_BPGM"/>
    <property type="match status" value="1"/>
</dbReference>
<dbReference type="SFLD" id="SFLDG01129">
    <property type="entry name" value="C1.5:_HAD__Beta-PGM__Phosphata"/>
    <property type="match status" value="1"/>
</dbReference>
<feature type="binding site" evidence="4">
    <location>
        <position position="13"/>
    </location>
    <ligand>
        <name>Mg(2+)</name>
        <dbReference type="ChEBI" id="CHEBI:18420"/>
    </ligand>
</feature>
<dbReference type="SFLD" id="SFLDG01135">
    <property type="entry name" value="C1.5.6:_HAD__Beta-PGM__Phospha"/>
    <property type="match status" value="1"/>
</dbReference>
<dbReference type="GO" id="GO:0005975">
    <property type="term" value="P:carbohydrate metabolic process"/>
    <property type="evidence" value="ECO:0007669"/>
    <property type="project" value="InterPro"/>
</dbReference>
<dbReference type="PANTHER" id="PTHR43481">
    <property type="entry name" value="FRUCTOSE-1-PHOSPHATE PHOSPHATASE"/>
    <property type="match status" value="1"/>
</dbReference>
<dbReference type="NCBIfam" id="TIGR01990">
    <property type="entry name" value="bPGM"/>
    <property type="match status" value="1"/>
</dbReference>
<dbReference type="SFLD" id="SFLDS00003">
    <property type="entry name" value="Haloacid_Dehalogenase"/>
    <property type="match status" value="1"/>
</dbReference>
<feature type="binding site" evidence="3">
    <location>
        <position position="29"/>
    </location>
    <ligand>
        <name>substrate</name>
    </ligand>
</feature>
<dbReference type="EMBL" id="JWHT01000038">
    <property type="protein sequence ID" value="KIU22909.1"/>
    <property type="molecule type" value="Genomic_DNA"/>
</dbReference>
<dbReference type="InterPro" id="IPR023214">
    <property type="entry name" value="HAD_sf"/>
</dbReference>
<feature type="binding site" evidence="4">
    <location>
        <position position="175"/>
    </location>
    <ligand>
        <name>Mg(2+)</name>
        <dbReference type="ChEBI" id="CHEBI:18420"/>
    </ligand>
</feature>
<reference evidence="6 7" key="1">
    <citation type="journal article" date="2015" name="Microbiology (Mosc.)">
        <title>Genomics of the Weissella cibaria species with an examination of its metabolic traits.</title>
        <authorList>
            <person name="Lynch K.M."/>
            <person name="Lucid A."/>
            <person name="Arendt E.K."/>
            <person name="Sleator R.D."/>
            <person name="Lucey B."/>
            <person name="Coffey A."/>
        </authorList>
    </citation>
    <scope>NUCLEOTIDE SEQUENCE [LARGE SCALE GENOMIC DNA]</scope>
    <source>
        <strain evidence="6 7">AB3b</strain>
    </source>
</reference>
<dbReference type="Gene3D" id="3.40.50.1000">
    <property type="entry name" value="HAD superfamily/HAD-like"/>
    <property type="match status" value="1"/>
</dbReference>
<feature type="binding site" evidence="3">
    <location>
        <begin position="13"/>
        <end position="15"/>
    </location>
    <ligand>
        <name>substrate</name>
    </ligand>
</feature>
<evidence type="ECO:0000256" key="3">
    <source>
        <dbReference type="PIRSR" id="PIRSR610972-2"/>
    </source>
</evidence>
<feature type="binding site" evidence="4">
    <location>
        <position position="176"/>
    </location>
    <ligand>
        <name>Mg(2+)</name>
        <dbReference type="ChEBI" id="CHEBI:18420"/>
    </ligand>
</feature>
<feature type="binding site" evidence="3">
    <location>
        <position position="82"/>
    </location>
    <ligand>
        <name>substrate</name>
    </ligand>
</feature>